<accession>G2YH61</accession>
<organism evidence="2 3">
    <name type="scientific">Botryotinia fuckeliana (strain T4)</name>
    <name type="common">Noble rot fungus</name>
    <name type="synonym">Botrytis cinerea</name>
    <dbReference type="NCBI Taxonomy" id="999810"/>
    <lineage>
        <taxon>Eukaryota</taxon>
        <taxon>Fungi</taxon>
        <taxon>Dikarya</taxon>
        <taxon>Ascomycota</taxon>
        <taxon>Pezizomycotina</taxon>
        <taxon>Leotiomycetes</taxon>
        <taxon>Helotiales</taxon>
        <taxon>Sclerotiniaceae</taxon>
        <taxon>Botrytis</taxon>
    </lineage>
</organism>
<gene>
    <name evidence="2" type="ORF">BofuT4_P023630.1</name>
</gene>
<evidence type="ECO:0000313" key="3">
    <source>
        <dbReference type="Proteomes" id="UP000008177"/>
    </source>
</evidence>
<protein>
    <submittedName>
        <fullName evidence="2">Uncharacterized protein</fullName>
    </submittedName>
</protein>
<dbReference type="Proteomes" id="UP000008177">
    <property type="component" value="Unplaced contigs"/>
</dbReference>
<reference evidence="3" key="1">
    <citation type="journal article" date="2011" name="PLoS Genet.">
        <title>Genomic analysis of the necrotrophic fungal pathogens Sclerotinia sclerotiorum and Botrytis cinerea.</title>
        <authorList>
            <person name="Amselem J."/>
            <person name="Cuomo C.A."/>
            <person name="van Kan J.A."/>
            <person name="Viaud M."/>
            <person name="Benito E.P."/>
            <person name="Couloux A."/>
            <person name="Coutinho P.M."/>
            <person name="de Vries R.P."/>
            <person name="Dyer P.S."/>
            <person name="Fillinger S."/>
            <person name="Fournier E."/>
            <person name="Gout L."/>
            <person name="Hahn M."/>
            <person name="Kohn L."/>
            <person name="Lapalu N."/>
            <person name="Plummer K.M."/>
            <person name="Pradier J.M."/>
            <person name="Quevillon E."/>
            <person name="Sharon A."/>
            <person name="Simon A."/>
            <person name="ten Have A."/>
            <person name="Tudzynski B."/>
            <person name="Tudzynski P."/>
            <person name="Wincker P."/>
            <person name="Andrew M."/>
            <person name="Anthouard V."/>
            <person name="Beever R.E."/>
            <person name="Beffa R."/>
            <person name="Benoit I."/>
            <person name="Bouzid O."/>
            <person name="Brault B."/>
            <person name="Chen Z."/>
            <person name="Choquer M."/>
            <person name="Collemare J."/>
            <person name="Cotton P."/>
            <person name="Danchin E.G."/>
            <person name="Da Silva C."/>
            <person name="Gautier A."/>
            <person name="Giraud C."/>
            <person name="Giraud T."/>
            <person name="Gonzalez C."/>
            <person name="Grossetete S."/>
            <person name="Guldener U."/>
            <person name="Henrissat B."/>
            <person name="Howlett B.J."/>
            <person name="Kodira C."/>
            <person name="Kretschmer M."/>
            <person name="Lappartient A."/>
            <person name="Leroch M."/>
            <person name="Levis C."/>
            <person name="Mauceli E."/>
            <person name="Neuveglise C."/>
            <person name="Oeser B."/>
            <person name="Pearson M."/>
            <person name="Poulain J."/>
            <person name="Poussereau N."/>
            <person name="Quesneville H."/>
            <person name="Rascle C."/>
            <person name="Schumacher J."/>
            <person name="Segurens B."/>
            <person name="Sexton A."/>
            <person name="Silva E."/>
            <person name="Sirven C."/>
            <person name="Soanes D.M."/>
            <person name="Talbot N.J."/>
            <person name="Templeton M."/>
            <person name="Yandava C."/>
            <person name="Yarden O."/>
            <person name="Zeng Q."/>
            <person name="Rollins J.A."/>
            <person name="Lebrun M.H."/>
            <person name="Dickman M."/>
        </authorList>
    </citation>
    <scope>NUCLEOTIDE SEQUENCE [LARGE SCALE GENOMIC DNA]</scope>
    <source>
        <strain evidence="3">T4</strain>
    </source>
</reference>
<name>G2YH61_BOTF4</name>
<dbReference type="EMBL" id="FQ790332">
    <property type="protein sequence ID" value="CCD51095.1"/>
    <property type="molecule type" value="Genomic_DNA"/>
</dbReference>
<dbReference type="AlphaFoldDB" id="G2YH61"/>
<evidence type="ECO:0000256" key="1">
    <source>
        <dbReference type="SAM" id="MobiDB-lite"/>
    </source>
</evidence>
<dbReference type="InParanoid" id="G2YH61"/>
<sequence>MDTSQCAVPCKTDVGMKRGGEGEDRGGMHATREEEEGGGKSAECRVQSSTRSEGGSKGRKAGR</sequence>
<dbReference type="HOGENOM" id="CLU_2885525_0_0_1"/>
<feature type="compositionally biased region" description="Basic and acidic residues" evidence="1">
    <location>
        <begin position="14"/>
        <end position="32"/>
    </location>
</feature>
<feature type="region of interest" description="Disordered" evidence="1">
    <location>
        <begin position="1"/>
        <end position="63"/>
    </location>
</feature>
<proteinExistence type="predicted"/>
<evidence type="ECO:0000313" key="2">
    <source>
        <dbReference type="EMBL" id="CCD51095.1"/>
    </source>
</evidence>